<dbReference type="RefSeq" id="WP_066618664.1">
    <property type="nucleotide sequence ID" value="NZ_JBHSYQ010000003.1"/>
</dbReference>
<evidence type="ECO:0000259" key="6">
    <source>
        <dbReference type="Pfam" id="PF13588"/>
    </source>
</evidence>
<feature type="domain" description="Type I restriction enzyme R protein N-terminal" evidence="6">
    <location>
        <begin position="77"/>
        <end position="186"/>
    </location>
</feature>
<comment type="similarity">
    <text evidence="1">Belongs to the N(4)/N(6)-methyltransferase family.</text>
</comment>
<keyword evidence="7" id="KW-0540">Nuclease</keyword>
<dbReference type="InterPro" id="IPR002052">
    <property type="entry name" value="DNA_methylase_N6_adenine_CS"/>
</dbReference>
<feature type="domain" description="DNA methylase adenine-specific" evidence="5">
    <location>
        <begin position="466"/>
        <end position="617"/>
    </location>
</feature>
<feature type="domain" description="DNA methylase adenine-specific" evidence="5">
    <location>
        <begin position="322"/>
        <end position="422"/>
    </location>
</feature>
<gene>
    <name evidence="7" type="ORF">ACFQHR_08850</name>
</gene>
<dbReference type="SUPFAM" id="SSF53335">
    <property type="entry name" value="S-adenosyl-L-methionine-dependent methyltransferases"/>
    <property type="match status" value="1"/>
</dbReference>
<dbReference type="PRINTS" id="PR00507">
    <property type="entry name" value="N12N6MTFRASE"/>
</dbReference>
<evidence type="ECO:0000256" key="1">
    <source>
        <dbReference type="ARBA" id="ARBA00006594"/>
    </source>
</evidence>
<dbReference type="InterPro" id="IPR029464">
    <property type="entry name" value="HSDR_N"/>
</dbReference>
<dbReference type="EMBL" id="JBHSYQ010000003">
    <property type="protein sequence ID" value="MFC6997733.1"/>
    <property type="molecule type" value="Genomic_DNA"/>
</dbReference>
<feature type="compositionally biased region" description="Acidic residues" evidence="4">
    <location>
        <begin position="661"/>
        <end position="684"/>
    </location>
</feature>
<dbReference type="Gene3D" id="3.40.50.150">
    <property type="entry name" value="Vaccinia Virus protein VP39"/>
    <property type="match status" value="1"/>
</dbReference>
<dbReference type="InterPro" id="IPR003356">
    <property type="entry name" value="DNA_methylase_A-5"/>
</dbReference>
<feature type="coiled-coil region" evidence="3">
    <location>
        <begin position="764"/>
        <end position="791"/>
    </location>
</feature>
<keyword evidence="3" id="KW-0175">Coiled coil</keyword>
<evidence type="ECO:0000259" key="5">
    <source>
        <dbReference type="Pfam" id="PF02384"/>
    </source>
</evidence>
<proteinExistence type="inferred from homology"/>
<dbReference type="InterPro" id="IPR029063">
    <property type="entry name" value="SAM-dependent_MTases_sf"/>
</dbReference>
<protein>
    <submittedName>
        <fullName evidence="7">Restriction endonuclease subunit M</fullName>
    </submittedName>
</protein>
<name>A0ABW2DN20_9BACT</name>
<dbReference type="Pfam" id="PF13588">
    <property type="entry name" value="HSDR_N_2"/>
    <property type="match status" value="1"/>
</dbReference>
<keyword evidence="8" id="KW-1185">Reference proteome</keyword>
<keyword evidence="7" id="KW-0255">Endonuclease</keyword>
<organism evidence="7 8">
    <name type="scientific">Rufibacter roseus</name>
    <dbReference type="NCBI Taxonomy" id="1567108"/>
    <lineage>
        <taxon>Bacteria</taxon>
        <taxon>Pseudomonadati</taxon>
        <taxon>Bacteroidota</taxon>
        <taxon>Cytophagia</taxon>
        <taxon>Cytophagales</taxon>
        <taxon>Hymenobacteraceae</taxon>
        <taxon>Rufibacter</taxon>
    </lineage>
</organism>
<dbReference type="PANTHER" id="PTHR42998">
    <property type="entry name" value="TYPE I RESTRICTION ENZYME HINDVIIP M PROTEIN-RELATED"/>
    <property type="match status" value="1"/>
</dbReference>
<dbReference type="Proteomes" id="UP001596405">
    <property type="component" value="Unassembled WGS sequence"/>
</dbReference>
<evidence type="ECO:0000256" key="4">
    <source>
        <dbReference type="SAM" id="MobiDB-lite"/>
    </source>
</evidence>
<sequence>MNAHQVIDKIFRDPNVKYELTEFEGLGKPIHEMLTIYSKNGTGKQTGKKLFYIKPLAPLHSGKEEVLIYIEDGKSSPEEVVRQLWLYKLINYYNYKTDQIECEIPVQFGTEVNTKFADIAVYRDNTKQTVKLLFEIKKPKRKEGIEQLKTYLGAKGNPIGIWSNGSDRLILYRPQNRDFDTLSEIPKVNEEEKDVLEVKRTLAQLKTSFNFKKIIQDLEELVLADSGVDEFNEIFKIIFAKIWDEKEANDNRRTRPNKEVEFKKFEDAELTYDTINGLFRRACNEWQGVFEENENIKLRKDHLQVCIGPVEPVRLMGSNLRIMDDAFEYLLPTEAKKKKGQFFTPRHVIEMCVRMLNPQDNEYVMDPSCGSAGFLLHAMEWAVPAVTTQEQELRKHRYASKYLWGIDFEARAAKTSRALMLIAGDGHTNIFGPDVSSIDPRTWYTTKSGQYLMTELSKHSSLLKARVPEGETFKDDDKAWEYFGEMNFDVILANPPFAGEMRDKKMLSQYDLAKPALKRAKDKTAKEERDVLFIERIVKMLRPGGRAAIVLPQGKFNNSSLAFIREWILRKARLLAVVGLHGNSFKPHTGTKTSVLFIQKYTQAQLDNIIKIQREVENSCPDYANQIQELLYQFENTLDIPEEEIPENIYELILEEYPEPEMAEEENADSEKETSEDEETEETTELTLEEKLDLLDERISELKDSLLKTKTKLEGLNDEVEALVLTQKAEIEIAKDNWEGTKAACTAHIKSIKEAHKIALKTLKDGQKEKAKQLKSEIKSYENAIPLAVEEKLLLTNKGKLQLLLNNDDSIEKLRNRFIDAEVAKRSDYDIFMAVSERGGKNNSGDYIYRTDKDGNIVEDAFGNPEIDQDLVNHKISRNELLSMVAAQGHSLQTATAEASTLPMAADSNGKYLAKEKKLCIAEAFVQFAIEQEFDFWKN</sequence>
<keyword evidence="2" id="KW-0680">Restriction system</keyword>
<dbReference type="GO" id="GO:0004519">
    <property type="term" value="F:endonuclease activity"/>
    <property type="evidence" value="ECO:0007669"/>
    <property type="project" value="UniProtKB-KW"/>
</dbReference>
<comment type="caution">
    <text evidence="7">The sequence shown here is derived from an EMBL/GenBank/DDBJ whole genome shotgun (WGS) entry which is preliminary data.</text>
</comment>
<dbReference type="Pfam" id="PF02384">
    <property type="entry name" value="N6_Mtase"/>
    <property type="match status" value="2"/>
</dbReference>
<reference evidence="8" key="1">
    <citation type="journal article" date="2019" name="Int. J. Syst. Evol. Microbiol.">
        <title>The Global Catalogue of Microorganisms (GCM) 10K type strain sequencing project: providing services to taxonomists for standard genome sequencing and annotation.</title>
        <authorList>
            <consortium name="The Broad Institute Genomics Platform"/>
            <consortium name="The Broad Institute Genome Sequencing Center for Infectious Disease"/>
            <person name="Wu L."/>
            <person name="Ma J."/>
        </authorList>
    </citation>
    <scope>NUCLEOTIDE SEQUENCE [LARGE SCALE GENOMIC DNA]</scope>
    <source>
        <strain evidence="8">CGMCC 4.7393</strain>
    </source>
</reference>
<evidence type="ECO:0000256" key="2">
    <source>
        <dbReference type="ARBA" id="ARBA00022747"/>
    </source>
</evidence>
<evidence type="ECO:0000313" key="7">
    <source>
        <dbReference type="EMBL" id="MFC6997733.1"/>
    </source>
</evidence>
<evidence type="ECO:0000313" key="8">
    <source>
        <dbReference type="Proteomes" id="UP001596405"/>
    </source>
</evidence>
<dbReference type="PROSITE" id="PS00092">
    <property type="entry name" value="N6_MTASE"/>
    <property type="match status" value="1"/>
</dbReference>
<dbReference type="InterPro" id="IPR052916">
    <property type="entry name" value="Type-I_RE_MTase_Subunit"/>
</dbReference>
<evidence type="ECO:0000256" key="3">
    <source>
        <dbReference type="SAM" id="Coils"/>
    </source>
</evidence>
<feature type="region of interest" description="Disordered" evidence="4">
    <location>
        <begin position="661"/>
        <end position="686"/>
    </location>
</feature>
<accession>A0ABW2DN20</accession>
<dbReference type="PANTHER" id="PTHR42998:SF1">
    <property type="entry name" value="TYPE I RESTRICTION ENZYME HINDI METHYLASE SUBUNIT"/>
    <property type="match status" value="1"/>
</dbReference>
<keyword evidence="7" id="KW-0378">Hydrolase</keyword>